<sequence>MSDVASMAAASTQMSQQRVSEQAQIQVMKQAMDMQQQGAMQLLESVTDTAVPTASANPADRVGTTIDVKA</sequence>
<accession>A0ABV8QBA1</accession>
<dbReference type="EMBL" id="JBHSDI010000001">
    <property type="protein sequence ID" value="MFC4257535.1"/>
    <property type="molecule type" value="Genomic_DNA"/>
</dbReference>
<comment type="caution">
    <text evidence="1">The sequence shown here is derived from an EMBL/GenBank/DDBJ whole genome shotgun (WGS) entry which is preliminary data.</text>
</comment>
<dbReference type="RefSeq" id="WP_379884741.1">
    <property type="nucleotide sequence ID" value="NZ_JBHSDI010000001.1"/>
</dbReference>
<evidence type="ECO:0000313" key="2">
    <source>
        <dbReference type="Proteomes" id="UP001595798"/>
    </source>
</evidence>
<name>A0ABV8QBA1_9GAMM</name>
<reference evidence="2" key="1">
    <citation type="journal article" date="2019" name="Int. J. Syst. Evol. Microbiol.">
        <title>The Global Catalogue of Microorganisms (GCM) 10K type strain sequencing project: providing services to taxonomists for standard genome sequencing and annotation.</title>
        <authorList>
            <consortium name="The Broad Institute Genomics Platform"/>
            <consortium name="The Broad Institute Genome Sequencing Center for Infectious Disease"/>
            <person name="Wu L."/>
            <person name="Ma J."/>
        </authorList>
    </citation>
    <scope>NUCLEOTIDE SEQUENCE [LARGE SCALE GENOMIC DNA]</scope>
    <source>
        <strain evidence="2">CECT 7297</strain>
    </source>
</reference>
<keyword evidence="2" id="KW-1185">Reference proteome</keyword>
<dbReference type="Pfam" id="PF14070">
    <property type="entry name" value="YjfB_motility"/>
    <property type="match status" value="1"/>
</dbReference>
<organism evidence="1 2">
    <name type="scientific">Marinobacter lacisalsi</name>
    <dbReference type="NCBI Taxonomy" id="475979"/>
    <lineage>
        <taxon>Bacteria</taxon>
        <taxon>Pseudomonadati</taxon>
        <taxon>Pseudomonadota</taxon>
        <taxon>Gammaproteobacteria</taxon>
        <taxon>Pseudomonadales</taxon>
        <taxon>Marinobacteraceae</taxon>
        <taxon>Marinobacter</taxon>
    </lineage>
</organism>
<dbReference type="Proteomes" id="UP001595798">
    <property type="component" value="Unassembled WGS sequence"/>
</dbReference>
<gene>
    <name evidence="1" type="ORF">ACFOZ5_00665</name>
</gene>
<proteinExistence type="predicted"/>
<evidence type="ECO:0000313" key="1">
    <source>
        <dbReference type="EMBL" id="MFC4257535.1"/>
    </source>
</evidence>
<dbReference type="InterPro" id="IPR025906">
    <property type="entry name" value="YjfB_motility"/>
</dbReference>
<protein>
    <submittedName>
        <fullName evidence="1">YjfB family protein</fullName>
    </submittedName>
</protein>